<keyword evidence="6" id="KW-1185">Reference proteome</keyword>
<evidence type="ECO:0000256" key="1">
    <source>
        <dbReference type="ARBA" id="ARBA00022703"/>
    </source>
</evidence>
<name>A0A8J6XJ77_9CYAN</name>
<comment type="caution">
    <text evidence="5">The sequence shown here is derived from an EMBL/GenBank/DDBJ whole genome shotgun (WGS) entry which is preliminary data.</text>
</comment>
<dbReference type="GO" id="GO:0005829">
    <property type="term" value="C:cytosol"/>
    <property type="evidence" value="ECO:0007669"/>
    <property type="project" value="UniProtKB-ARBA"/>
</dbReference>
<keyword evidence="1" id="KW-0053">Apoptosis</keyword>
<protein>
    <submittedName>
        <fullName evidence="5">CHAT domain-containing protein</fullName>
    </submittedName>
</protein>
<dbReference type="InterPro" id="IPR002182">
    <property type="entry name" value="NB-ARC"/>
</dbReference>
<feature type="domain" description="NB-ARC" evidence="3">
    <location>
        <begin position="246"/>
        <end position="390"/>
    </location>
</feature>
<dbReference type="EMBL" id="JACXAE010000027">
    <property type="protein sequence ID" value="MBD2771756.1"/>
    <property type="molecule type" value="Genomic_DNA"/>
</dbReference>
<dbReference type="Gene3D" id="1.10.8.430">
    <property type="entry name" value="Helical domain of apoptotic protease-activating factors"/>
    <property type="match status" value="1"/>
</dbReference>
<dbReference type="InterPro" id="IPR042197">
    <property type="entry name" value="Apaf_helical"/>
</dbReference>
<proteinExistence type="predicted"/>
<dbReference type="Gene3D" id="1.25.40.10">
    <property type="entry name" value="Tetratricopeptide repeat domain"/>
    <property type="match status" value="1"/>
</dbReference>
<keyword evidence="2" id="KW-0677">Repeat</keyword>
<feature type="non-terminal residue" evidence="5">
    <location>
        <position position="767"/>
    </location>
</feature>
<dbReference type="PRINTS" id="PR00364">
    <property type="entry name" value="DISEASERSIST"/>
</dbReference>
<feature type="domain" description="CHAT" evidence="4">
    <location>
        <begin position="26"/>
        <end position="178"/>
    </location>
</feature>
<dbReference type="Pfam" id="PF00931">
    <property type="entry name" value="NB-ARC"/>
    <property type="match status" value="1"/>
</dbReference>
<dbReference type="InterPro" id="IPR011990">
    <property type="entry name" value="TPR-like_helical_dom_sf"/>
</dbReference>
<evidence type="ECO:0000259" key="4">
    <source>
        <dbReference type="Pfam" id="PF12770"/>
    </source>
</evidence>
<sequence length="767" mass="85391">MSNSPQAKTILILAANPTTTSRLEWDKEVREIDEALRRSNYREQFKLEQKLAVRARDFHRAILDFRPQIVHFCGHGTESDGIVLHDETGEAAYLGADELSSLFKSFGKIGIECVVLNACYSQEQAKAINKYVKYVIGMNRTVGDKASIAFAVAFYDGLAAGQNVENAYELGKSQMMKHGESQTPVLLKNEEIETNFYSNITKVLGKLNNVPGLPPNFLSRPQEIQALKNKVLGNNQTIAVTGASRKVGVQGMGGLGKTVLVTNLAHDQQVQQEFPDGIFWIPVGQEPSVTSLQMQLAMMLKERPQPFANEHEGRIFLSQQLVQKTCLIVLDDVWQKEPFEAFAHILGERCCLLVTTRDASLMTAQGAVEYRLNLLNDELALKLLAQWVNKEVNTLPNTALAVARECGNLPLALALCGAQVRDGTPWEDLHDALKEADLEFLDHSDYSVYKALKVSIDALTKFNSQYTECYQNLAIFPDDTSVPEAAILTFWQHTHQLRERDGRKLLTMLASKALLQTTGEAPKRLVTLHDLQYDYLRYNVGDLAHLHQELLAVYRKTCTDGWHTVKDDGYIHQRLVWHLEKAGKKEEIHSLLQEETEKGRNGWYEACDRLGQTAIFVTDVAHAWQLAEEMFEENPTQSIALQCRYALITTSLNSLAKNIPPALMAALVKEKLWTPAQGLAYAQQVKESGQLAQALSALAPYLPKSLLPVALAAARGIQDDSNRAHALSQLAPHLPEVLLEQALAAARGIQDDSNRAHALSQLAPHLP</sequence>
<dbReference type="GO" id="GO:0043531">
    <property type="term" value="F:ADP binding"/>
    <property type="evidence" value="ECO:0007669"/>
    <property type="project" value="InterPro"/>
</dbReference>
<dbReference type="AlphaFoldDB" id="A0A8J6XJ77"/>
<organism evidence="5 6">
    <name type="scientific">Iningainema tapete BLCC-T55</name>
    <dbReference type="NCBI Taxonomy" id="2748662"/>
    <lineage>
        <taxon>Bacteria</taxon>
        <taxon>Bacillati</taxon>
        <taxon>Cyanobacteriota</taxon>
        <taxon>Cyanophyceae</taxon>
        <taxon>Nostocales</taxon>
        <taxon>Scytonemataceae</taxon>
        <taxon>Iningainema tapete</taxon>
    </lineage>
</organism>
<evidence type="ECO:0000313" key="5">
    <source>
        <dbReference type="EMBL" id="MBD2771756.1"/>
    </source>
</evidence>
<dbReference type="PANTHER" id="PTHR22845:SF5">
    <property type="entry name" value="APOPTOTIC PROTEASE-ACTIVATING FACTOR 1"/>
    <property type="match status" value="1"/>
</dbReference>
<dbReference type="InterPro" id="IPR024983">
    <property type="entry name" value="CHAT_dom"/>
</dbReference>
<dbReference type="SUPFAM" id="SSF52540">
    <property type="entry name" value="P-loop containing nucleoside triphosphate hydrolases"/>
    <property type="match status" value="1"/>
</dbReference>
<dbReference type="PANTHER" id="PTHR22845">
    <property type="entry name" value="APOPTOTIC PROTEASE-ACTIVATING FACTOR 1"/>
    <property type="match status" value="1"/>
</dbReference>
<gene>
    <name evidence="5" type="ORF">ICL16_06510</name>
</gene>
<evidence type="ECO:0000313" key="6">
    <source>
        <dbReference type="Proteomes" id="UP000629098"/>
    </source>
</evidence>
<dbReference type="Gene3D" id="1.10.10.10">
    <property type="entry name" value="Winged helix-like DNA-binding domain superfamily/Winged helix DNA-binding domain"/>
    <property type="match status" value="1"/>
</dbReference>
<dbReference type="Gene3D" id="3.40.50.300">
    <property type="entry name" value="P-loop containing nucleotide triphosphate hydrolases"/>
    <property type="match status" value="1"/>
</dbReference>
<evidence type="ECO:0000256" key="2">
    <source>
        <dbReference type="ARBA" id="ARBA00022737"/>
    </source>
</evidence>
<dbReference type="Proteomes" id="UP000629098">
    <property type="component" value="Unassembled WGS sequence"/>
</dbReference>
<reference evidence="5" key="1">
    <citation type="submission" date="2020-09" db="EMBL/GenBank/DDBJ databases">
        <title>Iningainema tapete sp. nov. (Scytonemataceae, Cyanobacteria) from greenhouses in central Florida (USA) produces two types of nodularin with biosynthetic potential for microcystin-LR and anabaenopeptins.</title>
        <authorList>
            <person name="Berthold D.E."/>
            <person name="Lefler F.W."/>
            <person name="Huang I.-S."/>
            <person name="Abdulla H."/>
            <person name="Zimba P.V."/>
            <person name="Laughinghouse H.D. IV."/>
        </authorList>
    </citation>
    <scope>NUCLEOTIDE SEQUENCE</scope>
    <source>
        <strain evidence="5">BLCCT55</strain>
    </source>
</reference>
<dbReference type="InterPro" id="IPR027417">
    <property type="entry name" value="P-loop_NTPase"/>
</dbReference>
<dbReference type="Pfam" id="PF12770">
    <property type="entry name" value="CHAT"/>
    <property type="match status" value="1"/>
</dbReference>
<dbReference type="InterPro" id="IPR036388">
    <property type="entry name" value="WH-like_DNA-bd_sf"/>
</dbReference>
<evidence type="ECO:0000259" key="3">
    <source>
        <dbReference type="Pfam" id="PF00931"/>
    </source>
</evidence>
<dbReference type="Gene3D" id="1.25.40.370">
    <property type="match status" value="1"/>
</dbReference>
<accession>A0A8J6XJ77</accession>